<evidence type="ECO:0000256" key="1">
    <source>
        <dbReference type="ARBA" id="ARBA00005771"/>
    </source>
</evidence>
<dbReference type="SUPFAM" id="SSF52540">
    <property type="entry name" value="P-loop containing nucleoside triphosphate hydrolases"/>
    <property type="match status" value="1"/>
</dbReference>
<evidence type="ECO:0000256" key="3">
    <source>
        <dbReference type="RuleBase" id="RU361155"/>
    </source>
</evidence>
<dbReference type="eggNOG" id="KOG1584">
    <property type="taxonomic scope" value="Eukaryota"/>
</dbReference>
<dbReference type="InterPro" id="IPR000863">
    <property type="entry name" value="Sulfotransferase_dom"/>
</dbReference>
<dbReference type="GO" id="GO:0008146">
    <property type="term" value="F:sulfotransferase activity"/>
    <property type="evidence" value="ECO:0000318"/>
    <property type="project" value="GO_Central"/>
</dbReference>
<organism evidence="5 6">
    <name type="scientific">Ricinus communis</name>
    <name type="common">Castor bean</name>
    <dbReference type="NCBI Taxonomy" id="3988"/>
    <lineage>
        <taxon>Eukaryota</taxon>
        <taxon>Viridiplantae</taxon>
        <taxon>Streptophyta</taxon>
        <taxon>Embryophyta</taxon>
        <taxon>Tracheophyta</taxon>
        <taxon>Spermatophyta</taxon>
        <taxon>Magnoliopsida</taxon>
        <taxon>eudicotyledons</taxon>
        <taxon>Gunneridae</taxon>
        <taxon>Pentapetalae</taxon>
        <taxon>rosids</taxon>
        <taxon>fabids</taxon>
        <taxon>Malpighiales</taxon>
        <taxon>Euphorbiaceae</taxon>
        <taxon>Acalyphoideae</taxon>
        <taxon>Acalypheae</taxon>
        <taxon>Ricinus</taxon>
    </lineage>
</organism>
<dbReference type="PANTHER" id="PTHR11783">
    <property type="entry name" value="SULFOTRANSFERASE SULT"/>
    <property type="match status" value="1"/>
</dbReference>
<dbReference type="EMBL" id="EQ973788">
    <property type="protein sequence ID" value="EEF47723.1"/>
    <property type="molecule type" value="Genomic_DNA"/>
</dbReference>
<feature type="domain" description="Sulfotransferase" evidence="4">
    <location>
        <begin position="19"/>
        <end position="174"/>
    </location>
</feature>
<dbReference type="GO" id="GO:0051923">
    <property type="term" value="P:sulfation"/>
    <property type="evidence" value="ECO:0000318"/>
    <property type="project" value="GO_Central"/>
</dbReference>
<dbReference type="Proteomes" id="UP000008311">
    <property type="component" value="Unassembled WGS sequence"/>
</dbReference>
<proteinExistence type="inferred from homology"/>
<dbReference type="InterPro" id="IPR027417">
    <property type="entry name" value="P-loop_NTPase"/>
</dbReference>
<name>B9RLJ8_RICCO</name>
<reference evidence="6" key="1">
    <citation type="journal article" date="2010" name="Nat. Biotechnol.">
        <title>Draft genome sequence of the oilseed species Ricinus communis.</title>
        <authorList>
            <person name="Chan A.P."/>
            <person name="Crabtree J."/>
            <person name="Zhao Q."/>
            <person name="Lorenzi H."/>
            <person name="Orvis J."/>
            <person name="Puiu D."/>
            <person name="Melake-Berhan A."/>
            <person name="Jones K.M."/>
            <person name="Redman J."/>
            <person name="Chen G."/>
            <person name="Cahoon E.B."/>
            <person name="Gedil M."/>
            <person name="Stanke M."/>
            <person name="Haas B.J."/>
            <person name="Wortman J.R."/>
            <person name="Fraser-Liggett C.M."/>
            <person name="Ravel J."/>
            <person name="Rabinowicz P.D."/>
        </authorList>
    </citation>
    <scope>NUCLEOTIDE SEQUENCE [LARGE SCALE GENOMIC DNA]</scope>
    <source>
        <strain evidence="6">cv. Hale</strain>
    </source>
</reference>
<comment type="similarity">
    <text evidence="1 3">Belongs to the sulfotransferase 1 family.</text>
</comment>
<dbReference type="FunCoup" id="B9RLJ8">
    <property type="interactions" value="109"/>
</dbReference>
<protein>
    <recommendedName>
        <fullName evidence="3">Sulfotransferase</fullName>
        <ecNumber evidence="3">2.8.2.-</ecNumber>
    </recommendedName>
</protein>
<dbReference type="AlphaFoldDB" id="B9RLJ8"/>
<evidence type="ECO:0000313" key="6">
    <source>
        <dbReference type="Proteomes" id="UP000008311"/>
    </source>
</evidence>
<dbReference type="EC" id="2.8.2.-" evidence="3"/>
<keyword evidence="2 3" id="KW-0808">Transferase</keyword>
<dbReference type="InParanoid" id="B9RLJ8"/>
<accession>B9RLJ8</accession>
<evidence type="ECO:0000256" key="2">
    <source>
        <dbReference type="ARBA" id="ARBA00022679"/>
    </source>
</evidence>
<sequence length="232" mass="26242">MNHSRKELCPLRNTSRLKPNDIIVASCPKTGTTWLKALTFAIVTRGVFDNSTNPLLKKVPHECVPFLELDLAKVSSDRDSGIPLVATHVPYISLPKTILDSGCKIVYVCRDPKDVFVSLWYFVAKQLISKNIEPIPKEDAFELFCKGTAHCGPYWDHVNEEIPKFLRQEISTVHGYPFSLEEEEKGVMQKVTNICSFENLSNLEVNKNGRHRENTTLAIPNHVYFRNGQAGD</sequence>
<dbReference type="GO" id="GO:0005737">
    <property type="term" value="C:cytoplasm"/>
    <property type="evidence" value="ECO:0000318"/>
    <property type="project" value="GO_Central"/>
</dbReference>
<evidence type="ECO:0000313" key="5">
    <source>
        <dbReference type="EMBL" id="EEF47723.1"/>
    </source>
</evidence>
<dbReference type="Pfam" id="PF00685">
    <property type="entry name" value="Sulfotransfer_1"/>
    <property type="match status" value="1"/>
</dbReference>
<keyword evidence="6" id="KW-1185">Reference proteome</keyword>
<evidence type="ECO:0000259" key="4">
    <source>
        <dbReference type="Pfam" id="PF00685"/>
    </source>
</evidence>
<dbReference type="Gene3D" id="3.40.50.300">
    <property type="entry name" value="P-loop containing nucleotide triphosphate hydrolases"/>
    <property type="match status" value="1"/>
</dbReference>
<gene>
    <name evidence="5" type="ORF">RCOM_1467920</name>
</gene>